<dbReference type="PROSITE" id="PS50109">
    <property type="entry name" value="HIS_KIN"/>
    <property type="match status" value="1"/>
</dbReference>
<dbReference type="InterPro" id="IPR005467">
    <property type="entry name" value="His_kinase_dom"/>
</dbReference>
<name>A0A7T7XKT8_9SPIR</name>
<dbReference type="SUPFAM" id="SSF47384">
    <property type="entry name" value="Homodimeric domain of signal transducing histidine kinase"/>
    <property type="match status" value="1"/>
</dbReference>
<evidence type="ECO:0000259" key="9">
    <source>
        <dbReference type="PROSITE" id="PS50109"/>
    </source>
</evidence>
<dbReference type="KEGG" id="bhc:JFL75_14990"/>
<evidence type="ECO:0000313" key="10">
    <source>
        <dbReference type="EMBL" id="QQO08229.1"/>
    </source>
</evidence>
<dbReference type="InterPro" id="IPR003661">
    <property type="entry name" value="HisK_dim/P_dom"/>
</dbReference>
<dbReference type="SMART" id="SM00387">
    <property type="entry name" value="HATPase_c"/>
    <property type="match status" value="1"/>
</dbReference>
<dbReference type="PANTHER" id="PTHR43065:SF10">
    <property type="entry name" value="PEROXIDE STRESS-ACTIVATED HISTIDINE KINASE MAK3"/>
    <property type="match status" value="1"/>
</dbReference>
<comment type="catalytic activity">
    <reaction evidence="1">
        <text>ATP + protein L-histidine = ADP + protein N-phospho-L-histidine.</text>
        <dbReference type="EC" id="2.7.13.3"/>
    </reaction>
</comment>
<keyword evidence="4" id="KW-0808">Transferase</keyword>
<evidence type="ECO:0000256" key="8">
    <source>
        <dbReference type="ARBA" id="ARBA00023012"/>
    </source>
</evidence>
<keyword evidence="5" id="KW-0547">Nucleotide-binding</keyword>
<dbReference type="AlphaFoldDB" id="A0A7T7XKT8"/>
<dbReference type="CDD" id="cd00082">
    <property type="entry name" value="HisKA"/>
    <property type="match status" value="1"/>
</dbReference>
<sequence length="410" mass="46446">MRNFIERALKKLPKMTSDQIEALLVYAAEEIDRLESVLDSLNEGVLVCDKNHNLILINKFAERFLPIGLYEPGIQAIWHVIRDDKVADFLQVTLLNGDRVHDREFNVEAKGIQRLLSISVLPLVKEHQVTGSLILVDEITEKRAKEARLRRAENLASLTTLAAGVAHEIKNPLGSISIHIQLIQKAIDANRDIYTEALLAQQGETKEGPMEYFNLLDKYLDVVNEEIDRLNHIVVDFLFAVRPMNIEPREGDINTLIQELLEFVQYELDAWEITPELNLSRDLPIVEFDERYMKQALLNLIKNAMAAMPGGGTLTIKTDYDDTDIFIHICDTGIGIPEENLSKIFEPYFTTKETGSGLGLTMVFKIIKEHQGEISVTSRDGEGSCFLISLPRPQGDTRLIPYTEEAEHEI</sequence>
<keyword evidence="11" id="KW-1185">Reference proteome</keyword>
<dbReference type="EMBL" id="CP067089">
    <property type="protein sequence ID" value="QQO08229.1"/>
    <property type="molecule type" value="Genomic_DNA"/>
</dbReference>
<dbReference type="SUPFAM" id="SSF55785">
    <property type="entry name" value="PYP-like sensor domain (PAS domain)"/>
    <property type="match status" value="1"/>
</dbReference>
<dbReference type="Gene3D" id="3.30.450.20">
    <property type="entry name" value="PAS domain"/>
    <property type="match status" value="1"/>
</dbReference>
<organism evidence="10 11">
    <name type="scientific">Breznakiella homolactica</name>
    <dbReference type="NCBI Taxonomy" id="2798577"/>
    <lineage>
        <taxon>Bacteria</taxon>
        <taxon>Pseudomonadati</taxon>
        <taxon>Spirochaetota</taxon>
        <taxon>Spirochaetia</taxon>
        <taxon>Spirochaetales</taxon>
        <taxon>Breznakiellaceae</taxon>
        <taxon>Breznakiella</taxon>
    </lineage>
</organism>
<evidence type="ECO:0000313" key="11">
    <source>
        <dbReference type="Proteomes" id="UP000595917"/>
    </source>
</evidence>
<dbReference type="Gene3D" id="3.30.565.10">
    <property type="entry name" value="Histidine kinase-like ATPase, C-terminal domain"/>
    <property type="match status" value="1"/>
</dbReference>
<feature type="domain" description="Histidine kinase" evidence="9">
    <location>
        <begin position="164"/>
        <end position="394"/>
    </location>
</feature>
<keyword evidence="7" id="KW-0067">ATP-binding</keyword>
<dbReference type="Gene3D" id="1.10.287.130">
    <property type="match status" value="1"/>
</dbReference>
<dbReference type="GO" id="GO:0005524">
    <property type="term" value="F:ATP binding"/>
    <property type="evidence" value="ECO:0007669"/>
    <property type="project" value="UniProtKB-KW"/>
</dbReference>
<dbReference type="Proteomes" id="UP000595917">
    <property type="component" value="Chromosome"/>
</dbReference>
<evidence type="ECO:0000256" key="2">
    <source>
        <dbReference type="ARBA" id="ARBA00012438"/>
    </source>
</evidence>
<dbReference type="GO" id="GO:0000155">
    <property type="term" value="F:phosphorelay sensor kinase activity"/>
    <property type="evidence" value="ECO:0007669"/>
    <property type="project" value="InterPro"/>
</dbReference>
<evidence type="ECO:0000256" key="3">
    <source>
        <dbReference type="ARBA" id="ARBA00022553"/>
    </source>
</evidence>
<evidence type="ECO:0000256" key="5">
    <source>
        <dbReference type="ARBA" id="ARBA00022741"/>
    </source>
</evidence>
<dbReference type="InterPro" id="IPR035965">
    <property type="entry name" value="PAS-like_dom_sf"/>
</dbReference>
<dbReference type="SUPFAM" id="SSF55874">
    <property type="entry name" value="ATPase domain of HSP90 chaperone/DNA topoisomerase II/histidine kinase"/>
    <property type="match status" value="1"/>
</dbReference>
<dbReference type="SMART" id="SM00388">
    <property type="entry name" value="HisKA"/>
    <property type="match status" value="1"/>
</dbReference>
<evidence type="ECO:0000256" key="7">
    <source>
        <dbReference type="ARBA" id="ARBA00022840"/>
    </source>
</evidence>
<dbReference type="Pfam" id="PF02518">
    <property type="entry name" value="HATPase_c"/>
    <property type="match status" value="1"/>
</dbReference>
<accession>A0A7T7XKT8</accession>
<evidence type="ECO:0000256" key="1">
    <source>
        <dbReference type="ARBA" id="ARBA00000085"/>
    </source>
</evidence>
<reference evidence="10" key="1">
    <citation type="submission" date="2021-01" db="EMBL/GenBank/DDBJ databases">
        <title>Description of Breznakiella homolactica.</title>
        <authorList>
            <person name="Song Y."/>
            <person name="Brune A."/>
        </authorList>
    </citation>
    <scope>NUCLEOTIDE SEQUENCE</scope>
    <source>
        <strain evidence="10">RmG30</strain>
    </source>
</reference>
<dbReference type="Pfam" id="PF00512">
    <property type="entry name" value="HisKA"/>
    <property type="match status" value="1"/>
</dbReference>
<dbReference type="InterPro" id="IPR004358">
    <property type="entry name" value="Sig_transdc_His_kin-like_C"/>
</dbReference>
<gene>
    <name evidence="10" type="ORF">JFL75_14990</name>
</gene>
<protein>
    <recommendedName>
        <fullName evidence="2">histidine kinase</fullName>
        <ecNumber evidence="2">2.7.13.3</ecNumber>
    </recommendedName>
</protein>
<keyword evidence="6 10" id="KW-0418">Kinase</keyword>
<evidence type="ECO:0000256" key="6">
    <source>
        <dbReference type="ARBA" id="ARBA00022777"/>
    </source>
</evidence>
<proteinExistence type="predicted"/>
<keyword evidence="3" id="KW-0597">Phosphoprotein</keyword>
<dbReference type="InterPro" id="IPR036097">
    <property type="entry name" value="HisK_dim/P_sf"/>
</dbReference>
<dbReference type="InterPro" id="IPR003594">
    <property type="entry name" value="HATPase_dom"/>
</dbReference>
<dbReference type="EC" id="2.7.13.3" evidence="2"/>
<dbReference type="InterPro" id="IPR036890">
    <property type="entry name" value="HATPase_C_sf"/>
</dbReference>
<dbReference type="RefSeq" id="WP_215625535.1">
    <property type="nucleotide sequence ID" value="NZ_CP067089.2"/>
</dbReference>
<dbReference type="PRINTS" id="PR00344">
    <property type="entry name" value="BCTRLSENSOR"/>
</dbReference>
<dbReference type="PANTHER" id="PTHR43065">
    <property type="entry name" value="SENSOR HISTIDINE KINASE"/>
    <property type="match status" value="1"/>
</dbReference>
<keyword evidence="8" id="KW-0902">Two-component regulatory system</keyword>
<evidence type="ECO:0000256" key="4">
    <source>
        <dbReference type="ARBA" id="ARBA00022679"/>
    </source>
</evidence>